<evidence type="ECO:0008006" key="4">
    <source>
        <dbReference type="Google" id="ProtNLM"/>
    </source>
</evidence>
<evidence type="ECO:0000313" key="3">
    <source>
        <dbReference type="Proteomes" id="UP000258309"/>
    </source>
</evidence>
<feature type="non-terminal residue" evidence="2">
    <location>
        <position position="1103"/>
    </location>
</feature>
<dbReference type="STRING" id="5539.A0A3E2H0F1"/>
<evidence type="ECO:0000256" key="1">
    <source>
        <dbReference type="SAM" id="MobiDB-lite"/>
    </source>
</evidence>
<comment type="caution">
    <text evidence="2">The sequence shown here is derived from an EMBL/GenBank/DDBJ whole genome shotgun (WGS) entry which is preliminary data.</text>
</comment>
<name>A0A3E2H0F1_SCYLI</name>
<feature type="region of interest" description="Disordered" evidence="1">
    <location>
        <begin position="787"/>
        <end position="928"/>
    </location>
</feature>
<feature type="region of interest" description="Disordered" evidence="1">
    <location>
        <begin position="129"/>
        <end position="168"/>
    </location>
</feature>
<dbReference type="Pfam" id="PF08634">
    <property type="entry name" value="Pet127"/>
    <property type="match status" value="1"/>
</dbReference>
<feature type="non-terminal residue" evidence="2">
    <location>
        <position position="1"/>
    </location>
</feature>
<dbReference type="PANTHER" id="PTHR31014">
    <property type="entry name" value="MITOCHONDRIAL TRANSLATION SYSTEM COMPONENT PET127-RELATED"/>
    <property type="match status" value="1"/>
</dbReference>
<dbReference type="Proteomes" id="UP000258309">
    <property type="component" value="Unassembled WGS sequence"/>
</dbReference>
<reference evidence="2 3" key="1">
    <citation type="submission" date="2018-05" db="EMBL/GenBank/DDBJ databases">
        <title>Draft genome sequence of Scytalidium lignicola DSM 105466, a ubiquitous saprotrophic fungus.</title>
        <authorList>
            <person name="Buettner E."/>
            <person name="Gebauer A.M."/>
            <person name="Hofrichter M."/>
            <person name="Liers C."/>
            <person name="Kellner H."/>
        </authorList>
    </citation>
    <scope>NUCLEOTIDE SEQUENCE [LARGE SCALE GENOMIC DNA]</scope>
    <source>
        <strain evidence="2 3">DSM 105466</strain>
    </source>
</reference>
<feature type="compositionally biased region" description="Basic and acidic residues" evidence="1">
    <location>
        <begin position="916"/>
        <end position="926"/>
    </location>
</feature>
<sequence>MFSQIVRSSSRAKPVYVCSSCLCTFFRPSDLPISYSGIGEILSNHHPKSYSTTPARSEAKDAHEPDSSSVEPSAPVLSTKTNTPITRRRRKSRTKVTKPISQSELNLRELRQALAQDIDESKRVGASKITETETLEEKSKEKPLKKKRKKTSKDNVNEQQSKASEDVDRHRIITKGKAVSATKSSAVVENKAAPTSTPKFPKHVFKEPPGVSAPMNSYLIKLLGEGRLSKQQRSRVLRYLSENLASKPDSRSTSPIRHVKSKSPVVSDINEVGEELSERLKTFQSLRDAMKSKAPPRPRRQPSVKAASGLQKRPGTTPLEIETIDAGDLHLTPVDRPQPPVPKLSYGLERVLFNPGVYQLQDPRSRVYNFDPYLQTIMPVSEFDFNALKEYITSSKDVSLLETASTENKKYTGSTSSMTSGLAHFHFLLSQWRPIHTGILSQDFPIQHKSFTALQRGPSAIFLRWRDGTYAIDADKQYDTANILSMLGKSMEKLLTLSTEDFEKYRKENSDQISEEERNEAESFHYTTMGDFLMRSQLDAHDPRLPGTGMFDLKTRAVVSIRMDAREYEKGMGYEIRTRHGEWESYEREYYDMIRAAFLKYSLQVRMGRMDGIFVAYHNTERIFGFQYISLPEMDLALHGTEDPSTGDSEFKISLELLNRILDRATARFPEKSLRIHFETRAAETPFMYIFAEPIEEEMIQKIQETNKDTVREFESRVLGLKKEKTDEELKTIEWEKIRAKVEESVEKDETSMQDARAIVQSLIEQSDVLRSEELTEQTDRLLDEILSASGVNDSTQDDEDDDRGNEEEIEEEDDVDDLIEEGSEELDEDDIEEPGLGEADDEPDIETISDDSIEEEGDKDMQDSGQEIDVNGVGDERDEGEQDNSEEPVQKYTEGGAEKMNDLTPHADSSGIKMHSSDFPDHEASEDSLVPKDIPVVEDVAPTALNVAQATGDSPTGHTEEPESKPPSEDDILAMTLTIRNKVNDQYVLRPENLGPTDEWTVEYALSEVPNQARAKTLYEATKRRRRLALAKTNEEAKSNPYNDNYMQKLAELAERGRDWRKRQNEVDREAPKKTLHVQDTAPLNRAEIHTEPSNDEEIMQG</sequence>
<feature type="region of interest" description="Disordered" evidence="1">
    <location>
        <begin position="1057"/>
        <end position="1103"/>
    </location>
</feature>
<feature type="region of interest" description="Disordered" evidence="1">
    <location>
        <begin position="288"/>
        <end position="318"/>
    </location>
</feature>
<evidence type="ECO:0000313" key="2">
    <source>
        <dbReference type="EMBL" id="RFU26884.1"/>
    </source>
</evidence>
<accession>A0A3E2H0F1</accession>
<feature type="compositionally biased region" description="Basic and acidic residues" evidence="1">
    <location>
        <begin position="57"/>
        <end position="66"/>
    </location>
</feature>
<feature type="region of interest" description="Disordered" evidence="1">
    <location>
        <begin position="944"/>
        <end position="971"/>
    </location>
</feature>
<dbReference type="PANTHER" id="PTHR31014:SF0">
    <property type="entry name" value="MITOCHONDRIAL TRANSLATION SYSTEM COMPONENT PET127-RELATED"/>
    <property type="match status" value="1"/>
</dbReference>
<feature type="compositionally biased region" description="Basic residues" evidence="1">
    <location>
        <begin position="86"/>
        <end position="96"/>
    </location>
</feature>
<dbReference type="OrthoDB" id="10249045at2759"/>
<feature type="compositionally biased region" description="Basic and acidic residues" evidence="1">
    <location>
        <begin position="1057"/>
        <end position="1074"/>
    </location>
</feature>
<proteinExistence type="predicted"/>
<dbReference type="EMBL" id="NCSJ02000234">
    <property type="protein sequence ID" value="RFU26884.1"/>
    <property type="molecule type" value="Genomic_DNA"/>
</dbReference>
<gene>
    <name evidence="2" type="ORF">B7463_g9442</name>
</gene>
<dbReference type="GO" id="GO:0000964">
    <property type="term" value="P:mitochondrial RNA 5'-end processing"/>
    <property type="evidence" value="ECO:0007669"/>
    <property type="project" value="TreeGrafter"/>
</dbReference>
<dbReference type="AlphaFoldDB" id="A0A3E2H0F1"/>
<feature type="compositionally biased region" description="Basic and acidic residues" evidence="1">
    <location>
        <begin position="959"/>
        <end position="969"/>
    </location>
</feature>
<protein>
    <recommendedName>
        <fullName evidence="4">Pet127-domain-containing protein</fullName>
    </recommendedName>
</protein>
<feature type="region of interest" description="Disordered" evidence="1">
    <location>
        <begin position="42"/>
        <end position="103"/>
    </location>
</feature>
<feature type="compositionally biased region" description="Polar residues" evidence="1">
    <location>
        <begin position="947"/>
        <end position="958"/>
    </location>
</feature>
<dbReference type="InterPro" id="IPR013943">
    <property type="entry name" value="Pet127"/>
</dbReference>
<feature type="compositionally biased region" description="Acidic residues" evidence="1">
    <location>
        <begin position="796"/>
        <end position="859"/>
    </location>
</feature>
<keyword evidence="3" id="KW-1185">Reference proteome</keyword>
<feature type="compositionally biased region" description="Polar residues" evidence="1">
    <location>
        <begin position="67"/>
        <end position="85"/>
    </location>
</feature>
<dbReference type="GO" id="GO:0005740">
    <property type="term" value="C:mitochondrial envelope"/>
    <property type="evidence" value="ECO:0007669"/>
    <property type="project" value="TreeGrafter"/>
</dbReference>
<feature type="compositionally biased region" description="Acidic residues" evidence="1">
    <location>
        <begin position="877"/>
        <end position="887"/>
    </location>
</feature>
<organism evidence="2 3">
    <name type="scientific">Scytalidium lignicola</name>
    <name type="common">Hyphomycete</name>
    <dbReference type="NCBI Taxonomy" id="5539"/>
    <lineage>
        <taxon>Eukaryota</taxon>
        <taxon>Fungi</taxon>
        <taxon>Dikarya</taxon>
        <taxon>Ascomycota</taxon>
        <taxon>Pezizomycotina</taxon>
        <taxon>Leotiomycetes</taxon>
        <taxon>Leotiomycetes incertae sedis</taxon>
        <taxon>Scytalidium</taxon>
    </lineage>
</organism>